<sequence length="249" mass="28248">MFGLMACARHFKTITACLHFLIENFNPKPKLSSLNCASLFKELNHILRENQMAKHKSVEFVKELRKAGLEAGITMKSATSILVALTGADEMNFHYRVYEIKVYKQTNCVNMRVDDDECEPKTESESKAHETPQSMLANLPVNLPRIGKVENNDTPIKMCDITSESDDSDDQNLASKSKPHMMLENFMRRSVEGKQIKSKPNTSESMLRNIRPVKTAAGNHKKHIVVARKSVHHRTHQSKNDEDIPMSDV</sequence>
<dbReference type="AlphaFoldDB" id="A0ABD2PK49"/>
<gene>
    <name evidence="2" type="ORF">Ciccas_013615</name>
</gene>
<dbReference type="Proteomes" id="UP001626550">
    <property type="component" value="Unassembled WGS sequence"/>
</dbReference>
<organism evidence="2 3">
    <name type="scientific">Cichlidogyrus casuarinus</name>
    <dbReference type="NCBI Taxonomy" id="1844966"/>
    <lineage>
        <taxon>Eukaryota</taxon>
        <taxon>Metazoa</taxon>
        <taxon>Spiralia</taxon>
        <taxon>Lophotrochozoa</taxon>
        <taxon>Platyhelminthes</taxon>
        <taxon>Monogenea</taxon>
        <taxon>Monopisthocotylea</taxon>
        <taxon>Dactylogyridea</taxon>
        <taxon>Ancyrocephalidae</taxon>
        <taxon>Cichlidogyrus</taxon>
    </lineage>
</organism>
<evidence type="ECO:0000313" key="2">
    <source>
        <dbReference type="EMBL" id="KAL3307861.1"/>
    </source>
</evidence>
<protein>
    <submittedName>
        <fullName evidence="2">Uncharacterized protein</fullName>
    </submittedName>
</protein>
<keyword evidence="3" id="KW-1185">Reference proteome</keyword>
<feature type="compositionally biased region" description="Basic residues" evidence="1">
    <location>
        <begin position="228"/>
        <end position="237"/>
    </location>
</feature>
<feature type="region of interest" description="Disordered" evidence="1">
    <location>
        <begin position="228"/>
        <end position="249"/>
    </location>
</feature>
<proteinExistence type="predicted"/>
<comment type="caution">
    <text evidence="2">The sequence shown here is derived from an EMBL/GenBank/DDBJ whole genome shotgun (WGS) entry which is preliminary data.</text>
</comment>
<evidence type="ECO:0000313" key="3">
    <source>
        <dbReference type="Proteomes" id="UP001626550"/>
    </source>
</evidence>
<dbReference type="EMBL" id="JBJKFK010006321">
    <property type="protein sequence ID" value="KAL3307861.1"/>
    <property type="molecule type" value="Genomic_DNA"/>
</dbReference>
<accession>A0ABD2PK49</accession>
<name>A0ABD2PK49_9PLAT</name>
<evidence type="ECO:0000256" key="1">
    <source>
        <dbReference type="SAM" id="MobiDB-lite"/>
    </source>
</evidence>
<reference evidence="2 3" key="1">
    <citation type="submission" date="2024-11" db="EMBL/GenBank/DDBJ databases">
        <title>Adaptive evolution of stress response genes in parasites aligns with host niche diversity.</title>
        <authorList>
            <person name="Hahn C."/>
            <person name="Resl P."/>
        </authorList>
    </citation>
    <scope>NUCLEOTIDE SEQUENCE [LARGE SCALE GENOMIC DNA]</scope>
    <source>
        <strain evidence="2">EGGRZ-B1_66</strain>
        <tissue evidence="2">Body</tissue>
    </source>
</reference>